<name>A0A8E2B2H1_9APHY</name>
<evidence type="ECO:0000313" key="1">
    <source>
        <dbReference type="EMBL" id="OCH92804.1"/>
    </source>
</evidence>
<protein>
    <recommendedName>
        <fullName evidence="3">Prolyl 4-hydroxylase alpha subunit Fe(2+) 2OG dioxygenase domain-containing protein</fullName>
    </recommendedName>
</protein>
<keyword evidence="2" id="KW-1185">Reference proteome</keyword>
<reference evidence="1 2" key="1">
    <citation type="submission" date="2016-07" db="EMBL/GenBank/DDBJ databases">
        <title>Draft genome of the white-rot fungus Obba rivulosa 3A-2.</title>
        <authorList>
            <consortium name="DOE Joint Genome Institute"/>
            <person name="Miettinen O."/>
            <person name="Riley R."/>
            <person name="Acob R."/>
            <person name="Barry K."/>
            <person name="Cullen D."/>
            <person name="De Vries R."/>
            <person name="Hainaut M."/>
            <person name="Hatakka A."/>
            <person name="Henrissat B."/>
            <person name="Hilden K."/>
            <person name="Kuo R."/>
            <person name="Labutti K."/>
            <person name="Lipzen A."/>
            <person name="Makela M.R."/>
            <person name="Sandor L."/>
            <person name="Spatafora J.W."/>
            <person name="Grigoriev I.V."/>
            <person name="Hibbett D.S."/>
        </authorList>
    </citation>
    <scope>NUCLEOTIDE SEQUENCE [LARGE SCALE GENOMIC DNA]</scope>
    <source>
        <strain evidence="1 2">3A-2</strain>
    </source>
</reference>
<accession>A0A8E2B2H1</accession>
<dbReference type="Proteomes" id="UP000250043">
    <property type="component" value="Unassembled WGS sequence"/>
</dbReference>
<evidence type="ECO:0000313" key="2">
    <source>
        <dbReference type="Proteomes" id="UP000250043"/>
    </source>
</evidence>
<dbReference type="OrthoDB" id="27483at2759"/>
<gene>
    <name evidence="1" type="ORF">OBBRIDRAFT_864227</name>
</gene>
<sequence length="76" mass="8544">MHIGPGGFFKSHVDNPHSETMFGSLVFVLPTTHDGNAPVFRHNSTERTFDSGKLLADISVSYPLHHICRTLQRRRA</sequence>
<organism evidence="1 2">
    <name type="scientific">Obba rivulosa</name>
    <dbReference type="NCBI Taxonomy" id="1052685"/>
    <lineage>
        <taxon>Eukaryota</taxon>
        <taxon>Fungi</taxon>
        <taxon>Dikarya</taxon>
        <taxon>Basidiomycota</taxon>
        <taxon>Agaricomycotina</taxon>
        <taxon>Agaricomycetes</taxon>
        <taxon>Polyporales</taxon>
        <taxon>Gelatoporiaceae</taxon>
        <taxon>Obba</taxon>
    </lineage>
</organism>
<evidence type="ECO:0008006" key="3">
    <source>
        <dbReference type="Google" id="ProtNLM"/>
    </source>
</evidence>
<dbReference type="EMBL" id="KV722363">
    <property type="protein sequence ID" value="OCH92804.1"/>
    <property type="molecule type" value="Genomic_DNA"/>
</dbReference>
<proteinExistence type="predicted"/>
<dbReference type="AlphaFoldDB" id="A0A8E2B2H1"/>